<keyword evidence="8 10" id="KW-1133">Transmembrane helix</keyword>
<feature type="transmembrane region" description="Helical" evidence="10">
    <location>
        <begin position="82"/>
        <end position="101"/>
    </location>
</feature>
<keyword evidence="13" id="KW-1185">Reference proteome</keyword>
<feature type="transmembrane region" description="Helical" evidence="10">
    <location>
        <begin position="275"/>
        <end position="292"/>
    </location>
</feature>
<evidence type="ECO:0000256" key="8">
    <source>
        <dbReference type="ARBA" id="ARBA00022989"/>
    </source>
</evidence>
<feature type="transmembrane region" description="Helical" evidence="10">
    <location>
        <begin position="50"/>
        <end position="70"/>
    </location>
</feature>
<feature type="domain" description="Peptidase M50" evidence="11">
    <location>
        <begin position="53"/>
        <end position="240"/>
    </location>
</feature>
<keyword evidence="5 10" id="KW-0812">Transmembrane</keyword>
<dbReference type="OrthoDB" id="921763at2"/>
<dbReference type="GO" id="GO:0016020">
    <property type="term" value="C:membrane"/>
    <property type="evidence" value="ECO:0007669"/>
    <property type="project" value="UniProtKB-SubCell"/>
</dbReference>
<evidence type="ECO:0000256" key="7">
    <source>
        <dbReference type="ARBA" id="ARBA00022946"/>
    </source>
</evidence>
<evidence type="ECO:0000256" key="1">
    <source>
        <dbReference type="ARBA" id="ARBA00001947"/>
    </source>
</evidence>
<reference evidence="12 13" key="1">
    <citation type="submission" date="2015-07" db="EMBL/GenBank/DDBJ databases">
        <title>The draft genome sequence of Leadbetterella sp. JN14-9.</title>
        <authorList>
            <person name="Liu Y."/>
            <person name="Du J."/>
            <person name="Shao Z."/>
        </authorList>
    </citation>
    <scope>NUCLEOTIDE SEQUENCE [LARGE SCALE GENOMIC DNA]</scope>
    <source>
        <strain evidence="12 13">JN14-9</strain>
    </source>
</reference>
<protein>
    <submittedName>
        <fullName evidence="12">Peptidase M50</fullName>
    </submittedName>
</protein>
<accession>A0A0P7BYF9</accession>
<evidence type="ECO:0000256" key="2">
    <source>
        <dbReference type="ARBA" id="ARBA00004141"/>
    </source>
</evidence>
<proteinExistence type="inferred from homology"/>
<dbReference type="PANTHER" id="PTHR31412">
    <property type="entry name" value="ZINC METALLOPROTEASE EGY1"/>
    <property type="match status" value="1"/>
</dbReference>
<keyword evidence="6" id="KW-0378">Hydrolase</keyword>
<gene>
    <name evidence="12" type="ORF">AFM12_04855</name>
</gene>
<evidence type="ECO:0000256" key="10">
    <source>
        <dbReference type="SAM" id="Phobius"/>
    </source>
</evidence>
<dbReference type="Proteomes" id="UP000050454">
    <property type="component" value="Unassembled WGS sequence"/>
</dbReference>
<keyword evidence="4" id="KW-0645">Protease</keyword>
<feature type="transmembrane region" description="Helical" evidence="10">
    <location>
        <begin position="244"/>
        <end position="263"/>
    </location>
</feature>
<feature type="transmembrane region" description="Helical" evidence="10">
    <location>
        <begin position="358"/>
        <end position="377"/>
    </location>
</feature>
<comment type="cofactor">
    <cofactor evidence="1">
        <name>Zn(2+)</name>
        <dbReference type="ChEBI" id="CHEBI:29105"/>
    </cofactor>
</comment>
<dbReference type="GO" id="GO:0006508">
    <property type="term" value="P:proteolysis"/>
    <property type="evidence" value="ECO:0007669"/>
    <property type="project" value="UniProtKB-KW"/>
</dbReference>
<evidence type="ECO:0000259" key="11">
    <source>
        <dbReference type="Pfam" id="PF02163"/>
    </source>
</evidence>
<name>A0A0P7BYF9_9BACT</name>
<feature type="transmembrane region" description="Helical" evidence="10">
    <location>
        <begin position="304"/>
        <end position="320"/>
    </location>
</feature>
<evidence type="ECO:0000256" key="6">
    <source>
        <dbReference type="ARBA" id="ARBA00022801"/>
    </source>
</evidence>
<keyword evidence="9 10" id="KW-0472">Membrane</keyword>
<evidence type="ECO:0000313" key="13">
    <source>
        <dbReference type="Proteomes" id="UP000050454"/>
    </source>
</evidence>
<feature type="transmembrane region" description="Helical" evidence="10">
    <location>
        <begin position="113"/>
        <end position="136"/>
    </location>
</feature>
<dbReference type="InterPro" id="IPR008915">
    <property type="entry name" value="Peptidase_M50"/>
</dbReference>
<feature type="transmembrane region" description="Helical" evidence="10">
    <location>
        <begin position="203"/>
        <end position="223"/>
    </location>
</feature>
<dbReference type="Pfam" id="PF02163">
    <property type="entry name" value="Peptidase_M50"/>
    <property type="match status" value="1"/>
</dbReference>
<dbReference type="STRING" id="1605367.AFM12_04855"/>
<feature type="transmembrane region" description="Helical" evidence="10">
    <location>
        <begin position="12"/>
        <end position="30"/>
    </location>
</feature>
<evidence type="ECO:0000313" key="12">
    <source>
        <dbReference type="EMBL" id="KPM49901.1"/>
    </source>
</evidence>
<dbReference type="GO" id="GO:0008233">
    <property type="term" value="F:peptidase activity"/>
    <property type="evidence" value="ECO:0007669"/>
    <property type="project" value="UniProtKB-KW"/>
</dbReference>
<organism evidence="12 13">
    <name type="scientific">Jiulongibacter sediminis</name>
    <dbReference type="NCBI Taxonomy" id="1605367"/>
    <lineage>
        <taxon>Bacteria</taxon>
        <taxon>Pseudomonadati</taxon>
        <taxon>Bacteroidota</taxon>
        <taxon>Cytophagia</taxon>
        <taxon>Cytophagales</taxon>
        <taxon>Leadbetterellaceae</taxon>
        <taxon>Jiulongibacter</taxon>
    </lineage>
</organism>
<evidence type="ECO:0000256" key="5">
    <source>
        <dbReference type="ARBA" id="ARBA00022692"/>
    </source>
</evidence>
<dbReference type="InterPro" id="IPR044838">
    <property type="entry name" value="EGY1-like"/>
</dbReference>
<dbReference type="EMBL" id="LGTQ01000005">
    <property type="protein sequence ID" value="KPM49901.1"/>
    <property type="molecule type" value="Genomic_DNA"/>
</dbReference>
<dbReference type="AlphaFoldDB" id="A0A0P7BYF9"/>
<sequence length="378" mass="42771">MEKKQKTLLIQLGLFLATVIVTTFAGMEWVTGKSVLNEGLNWMYLRKGFVGYALPFLGFLTVHEFGHYFMAKKKKVDVTLPYYIPFWFAIIGSFGTMGAFIRIKDQIKNRVNYFDIGIAGPLAGFVIALAALIYGYSTMPGTDFVFDIHPEYEQYGADYGKYVYDELDEGLALRVGDSFLSGFIRDYFGDASLLPHPNELPHYPFILAGFLGLFFTALNLMPIGQLDGGHILFSLIGEKRFNQVSPVLFTGFVFFSGLGFFTVDELQQKTFDEGFSGLFNFLLYIYFIYLCFSRISRNRKTNWVVALAVVFAQLLVSKFFPNAVGFSGFLAFSFLLGRVLGVYHPPVEDKEPLSTGRIILGWLSLLIFVLCFSPYPFY</sequence>
<dbReference type="PANTHER" id="PTHR31412:SF0">
    <property type="entry name" value="ZINC METALLOPROTEASE EGY1, CHLOROPLASTIC-RELATED"/>
    <property type="match status" value="1"/>
</dbReference>
<evidence type="ECO:0000256" key="3">
    <source>
        <dbReference type="ARBA" id="ARBA00007931"/>
    </source>
</evidence>
<keyword evidence="7" id="KW-0809">Transit peptide</keyword>
<evidence type="ECO:0000256" key="4">
    <source>
        <dbReference type="ARBA" id="ARBA00022670"/>
    </source>
</evidence>
<comment type="similarity">
    <text evidence="3">Belongs to the peptidase M50B family.</text>
</comment>
<comment type="caution">
    <text evidence="12">The sequence shown here is derived from an EMBL/GenBank/DDBJ whole genome shotgun (WGS) entry which is preliminary data.</text>
</comment>
<dbReference type="CDD" id="cd06160">
    <property type="entry name" value="S2P-M50_like_2"/>
    <property type="match status" value="1"/>
</dbReference>
<comment type="subcellular location">
    <subcellularLocation>
        <location evidence="2">Membrane</location>
        <topology evidence="2">Multi-pass membrane protein</topology>
    </subcellularLocation>
</comment>
<evidence type="ECO:0000256" key="9">
    <source>
        <dbReference type="ARBA" id="ARBA00023136"/>
    </source>
</evidence>